<dbReference type="Gene3D" id="1.20.1280.50">
    <property type="match status" value="1"/>
</dbReference>
<protein>
    <recommendedName>
        <fullName evidence="2">F-box domain-containing protein</fullName>
    </recommendedName>
</protein>
<feature type="compositionally biased region" description="Polar residues" evidence="1">
    <location>
        <begin position="147"/>
        <end position="156"/>
    </location>
</feature>
<dbReference type="AlphaFoldDB" id="A0A7C8MTA2"/>
<reference evidence="3 4" key="1">
    <citation type="submission" date="2019-12" db="EMBL/GenBank/DDBJ databases">
        <title>Draft genome sequence of the ascomycete Xylaria multiplex DSM 110363.</title>
        <authorList>
            <person name="Buettner E."/>
            <person name="Kellner H."/>
        </authorList>
    </citation>
    <scope>NUCLEOTIDE SEQUENCE [LARGE SCALE GENOMIC DNA]</scope>
    <source>
        <strain evidence="3 4">DSM 110363</strain>
    </source>
</reference>
<name>A0A7C8MTA2_9PEZI</name>
<dbReference type="Pfam" id="PF12937">
    <property type="entry name" value="F-box-like"/>
    <property type="match status" value="1"/>
</dbReference>
<dbReference type="CDD" id="cd09917">
    <property type="entry name" value="F-box_SF"/>
    <property type="match status" value="1"/>
</dbReference>
<dbReference type="InterPro" id="IPR001810">
    <property type="entry name" value="F-box_dom"/>
</dbReference>
<evidence type="ECO:0000256" key="1">
    <source>
        <dbReference type="SAM" id="MobiDB-lite"/>
    </source>
</evidence>
<dbReference type="PROSITE" id="PS50181">
    <property type="entry name" value="FBOX"/>
    <property type="match status" value="1"/>
</dbReference>
<dbReference type="OrthoDB" id="3219396at2759"/>
<evidence type="ECO:0000313" key="3">
    <source>
        <dbReference type="EMBL" id="KAF2970950.1"/>
    </source>
</evidence>
<dbReference type="EMBL" id="WUBL01000017">
    <property type="protein sequence ID" value="KAF2970950.1"/>
    <property type="molecule type" value="Genomic_DNA"/>
</dbReference>
<dbReference type="InterPro" id="IPR036047">
    <property type="entry name" value="F-box-like_dom_sf"/>
</dbReference>
<comment type="caution">
    <text evidence="3">The sequence shown here is derived from an EMBL/GenBank/DDBJ whole genome shotgun (WGS) entry which is preliminary data.</text>
</comment>
<dbReference type="Proteomes" id="UP000481858">
    <property type="component" value="Unassembled WGS sequence"/>
</dbReference>
<evidence type="ECO:0000259" key="2">
    <source>
        <dbReference type="PROSITE" id="PS50181"/>
    </source>
</evidence>
<gene>
    <name evidence="3" type="ORF">GQX73_g2534</name>
</gene>
<feature type="domain" description="F-box" evidence="2">
    <location>
        <begin position="57"/>
        <end position="108"/>
    </location>
</feature>
<evidence type="ECO:0000313" key="4">
    <source>
        <dbReference type="Proteomes" id="UP000481858"/>
    </source>
</evidence>
<organism evidence="3 4">
    <name type="scientific">Xylaria multiplex</name>
    <dbReference type="NCBI Taxonomy" id="323545"/>
    <lineage>
        <taxon>Eukaryota</taxon>
        <taxon>Fungi</taxon>
        <taxon>Dikarya</taxon>
        <taxon>Ascomycota</taxon>
        <taxon>Pezizomycotina</taxon>
        <taxon>Sordariomycetes</taxon>
        <taxon>Xylariomycetidae</taxon>
        <taxon>Xylariales</taxon>
        <taxon>Xylariaceae</taxon>
        <taxon>Xylaria</taxon>
    </lineage>
</organism>
<accession>A0A7C8MTA2</accession>
<keyword evidence="4" id="KW-1185">Reference proteome</keyword>
<sequence>MNAYSLRPKQRGFDNSEAWRGVREHHHQIIEAASRLEAIRIRTLASPEESSSHAHSLSALQRLPEEVLVTIMGYLDYESLYRLSQTSSGFLRLSFDSVFESDPSWRTFRHAIDGLSNGPRRRVLGKAKCPPRTPVMAQELLPPQPKPESNSESGSAQKYAEESGATSEGETIVEFMARERLALQHTERGSESILAQQSGATFNIEDEYEGETMVEFMARGHR</sequence>
<proteinExistence type="predicted"/>
<feature type="region of interest" description="Disordered" evidence="1">
    <location>
        <begin position="131"/>
        <end position="168"/>
    </location>
</feature>
<dbReference type="InParanoid" id="A0A7C8MTA2"/>
<dbReference type="SUPFAM" id="SSF81383">
    <property type="entry name" value="F-box domain"/>
    <property type="match status" value="1"/>
</dbReference>